<keyword evidence="3" id="KW-1185">Reference proteome</keyword>
<name>A0A8E2J3C7_9APHY</name>
<reference evidence="2 3" key="1">
    <citation type="submission" date="2016-07" db="EMBL/GenBank/DDBJ databases">
        <title>Draft genome of the white-rot fungus Obba rivulosa 3A-2.</title>
        <authorList>
            <consortium name="DOE Joint Genome Institute"/>
            <person name="Miettinen O."/>
            <person name="Riley R."/>
            <person name="Acob R."/>
            <person name="Barry K."/>
            <person name="Cullen D."/>
            <person name="De Vries R."/>
            <person name="Hainaut M."/>
            <person name="Hatakka A."/>
            <person name="Henrissat B."/>
            <person name="Hilden K."/>
            <person name="Kuo R."/>
            <person name="Labutti K."/>
            <person name="Lipzen A."/>
            <person name="Makela M.R."/>
            <person name="Sandor L."/>
            <person name="Spatafora J.W."/>
            <person name="Grigoriev I.V."/>
            <person name="Hibbett D.S."/>
        </authorList>
    </citation>
    <scope>NUCLEOTIDE SEQUENCE [LARGE SCALE GENOMIC DNA]</scope>
    <source>
        <strain evidence="2 3">3A-2</strain>
    </source>
</reference>
<sequence>MYSSAQVHRLARHEARLAHASRSYLWRAPLRKRAQMSRIRPAQRARSGPRTIAHIDAVLHSGRCHTESPQVHISSHRAHSARRTRTTPDPRLTAGRSCIIVLDEGNSSTDEGLPAEHRLWTGCGLRRRARSWSGGLRSRNGRRDKGMRGAYLCG</sequence>
<dbReference type="EMBL" id="KV722350">
    <property type="protein sequence ID" value="OCH93815.1"/>
    <property type="molecule type" value="Genomic_DNA"/>
</dbReference>
<dbReference type="Proteomes" id="UP000250043">
    <property type="component" value="Unassembled WGS sequence"/>
</dbReference>
<protein>
    <submittedName>
        <fullName evidence="2">Uncharacterized protein</fullName>
    </submittedName>
</protein>
<dbReference type="AlphaFoldDB" id="A0A8E2J3C7"/>
<proteinExistence type="predicted"/>
<evidence type="ECO:0000313" key="3">
    <source>
        <dbReference type="Proteomes" id="UP000250043"/>
    </source>
</evidence>
<accession>A0A8E2J3C7</accession>
<evidence type="ECO:0000256" key="1">
    <source>
        <dbReference type="SAM" id="MobiDB-lite"/>
    </source>
</evidence>
<feature type="compositionally biased region" description="Basic residues" evidence="1">
    <location>
        <begin position="74"/>
        <end position="85"/>
    </location>
</feature>
<organism evidence="2 3">
    <name type="scientific">Obba rivulosa</name>
    <dbReference type="NCBI Taxonomy" id="1052685"/>
    <lineage>
        <taxon>Eukaryota</taxon>
        <taxon>Fungi</taxon>
        <taxon>Dikarya</taxon>
        <taxon>Basidiomycota</taxon>
        <taxon>Agaricomycotina</taxon>
        <taxon>Agaricomycetes</taxon>
        <taxon>Polyporales</taxon>
        <taxon>Gelatoporiaceae</taxon>
        <taxon>Obba</taxon>
    </lineage>
</organism>
<feature type="region of interest" description="Disordered" evidence="1">
    <location>
        <begin position="66"/>
        <end position="92"/>
    </location>
</feature>
<evidence type="ECO:0000313" key="2">
    <source>
        <dbReference type="EMBL" id="OCH93815.1"/>
    </source>
</evidence>
<gene>
    <name evidence="2" type="ORF">OBBRIDRAFT_251747</name>
</gene>